<protein>
    <submittedName>
        <fullName evidence="3">Inositol 2-dehydrogenase</fullName>
        <ecNumber evidence="3">1.1.1.18</ecNumber>
    </submittedName>
</protein>
<dbReference type="GO" id="GO:0050112">
    <property type="term" value="F:inositol 2-dehydrogenase (NAD+) activity"/>
    <property type="evidence" value="ECO:0007669"/>
    <property type="project" value="UniProtKB-EC"/>
</dbReference>
<dbReference type="GO" id="GO:0000166">
    <property type="term" value="F:nucleotide binding"/>
    <property type="evidence" value="ECO:0007669"/>
    <property type="project" value="InterPro"/>
</dbReference>
<dbReference type="PANTHER" id="PTHR43377">
    <property type="entry name" value="BILIVERDIN REDUCTASE A"/>
    <property type="match status" value="1"/>
</dbReference>
<dbReference type="Pfam" id="PF01408">
    <property type="entry name" value="GFO_IDH_MocA"/>
    <property type="match status" value="1"/>
</dbReference>
<proteinExistence type="predicted"/>
<organism evidence="3 4">
    <name type="scientific">Fuerstiella marisgermanici</name>
    <dbReference type="NCBI Taxonomy" id="1891926"/>
    <lineage>
        <taxon>Bacteria</taxon>
        <taxon>Pseudomonadati</taxon>
        <taxon>Planctomycetota</taxon>
        <taxon>Planctomycetia</taxon>
        <taxon>Planctomycetales</taxon>
        <taxon>Planctomycetaceae</taxon>
        <taxon>Fuerstiella</taxon>
    </lineage>
</organism>
<feature type="domain" description="Gfo/Idh/MocA-like oxidoreductase N-terminal" evidence="1">
    <location>
        <begin position="7"/>
        <end position="126"/>
    </location>
</feature>
<dbReference type="Gene3D" id="3.30.360.10">
    <property type="entry name" value="Dihydrodipicolinate Reductase, domain 2"/>
    <property type="match status" value="1"/>
</dbReference>
<dbReference type="STRING" id="1891926.Fuma_01478"/>
<evidence type="ECO:0000313" key="3">
    <source>
        <dbReference type="EMBL" id="APZ91882.1"/>
    </source>
</evidence>
<dbReference type="AlphaFoldDB" id="A0A1P8WCU6"/>
<evidence type="ECO:0000259" key="2">
    <source>
        <dbReference type="Pfam" id="PF22725"/>
    </source>
</evidence>
<dbReference type="RefSeq" id="WP_077023574.1">
    <property type="nucleotide sequence ID" value="NZ_CP017641.1"/>
</dbReference>
<feature type="domain" description="GFO/IDH/MocA-like oxidoreductase" evidence="2">
    <location>
        <begin position="135"/>
        <end position="252"/>
    </location>
</feature>
<dbReference type="OrthoDB" id="9815825at2"/>
<keyword evidence="3" id="KW-0560">Oxidoreductase</keyword>
<dbReference type="Proteomes" id="UP000187735">
    <property type="component" value="Chromosome"/>
</dbReference>
<accession>A0A1P8WCU6</accession>
<dbReference type="EMBL" id="CP017641">
    <property type="protein sequence ID" value="APZ91882.1"/>
    <property type="molecule type" value="Genomic_DNA"/>
</dbReference>
<dbReference type="EC" id="1.1.1.18" evidence="3"/>
<dbReference type="InterPro" id="IPR036291">
    <property type="entry name" value="NAD(P)-bd_dom_sf"/>
</dbReference>
<name>A0A1P8WCU6_9PLAN</name>
<dbReference type="InterPro" id="IPR051450">
    <property type="entry name" value="Gfo/Idh/MocA_Oxidoreductases"/>
</dbReference>
<dbReference type="Pfam" id="PF22725">
    <property type="entry name" value="GFO_IDH_MocA_C3"/>
    <property type="match status" value="1"/>
</dbReference>
<dbReference type="InterPro" id="IPR000683">
    <property type="entry name" value="Gfo/Idh/MocA-like_OxRdtase_N"/>
</dbReference>
<evidence type="ECO:0000313" key="4">
    <source>
        <dbReference type="Proteomes" id="UP000187735"/>
    </source>
</evidence>
<dbReference type="PANTHER" id="PTHR43377:SF1">
    <property type="entry name" value="BILIVERDIN REDUCTASE A"/>
    <property type="match status" value="1"/>
</dbReference>
<dbReference type="SUPFAM" id="SSF55347">
    <property type="entry name" value="Glyceraldehyde-3-phosphate dehydrogenase-like, C-terminal domain"/>
    <property type="match status" value="1"/>
</dbReference>
<sequence length="335" mass="36582">MNRTKPIRWGVIGLGWFGEVHADNLAEMPDIELTALCTRRPERVAEIADRLGVENRYTDYHQLLADPNVDVVSVTTHINDHRQIAIDALRAGKHVLLEKPMAPTVADCDEIVKAAEEASGLFMVGHICRFDSRVALAKEAIEQGRIGTIISMHARRNLSTAIGQLVLDDISALMGDGIHDADLMLWFSEAKVQTVYAQEVHPGKNKYPDGGWSIARLDNGAVAVVESVWHLPESTPYAIDARLEVIGTEGALYINCGEAGLQIHDAAGVKIPDTMYWPRPFGQYAGVLQEELRYFANCVQTGEAPTRITPGESRAAVAWMAAATKSAESGSVIAF</sequence>
<dbReference type="KEGG" id="fmr:Fuma_01478"/>
<dbReference type="SUPFAM" id="SSF51735">
    <property type="entry name" value="NAD(P)-binding Rossmann-fold domains"/>
    <property type="match status" value="1"/>
</dbReference>
<reference evidence="3 4" key="1">
    <citation type="journal article" date="2016" name="Front. Microbiol.">
        <title>Fuerstia marisgermanicae gen. nov., sp. nov., an Unusual Member of the Phylum Planctomycetes from the German Wadden Sea.</title>
        <authorList>
            <person name="Kohn T."/>
            <person name="Heuer A."/>
            <person name="Jogler M."/>
            <person name="Vollmers J."/>
            <person name="Boedeker C."/>
            <person name="Bunk B."/>
            <person name="Rast P."/>
            <person name="Borchert D."/>
            <person name="Glockner I."/>
            <person name="Freese H.M."/>
            <person name="Klenk H.P."/>
            <person name="Overmann J."/>
            <person name="Kaster A.K."/>
            <person name="Rohde M."/>
            <person name="Wiegand S."/>
            <person name="Jogler C."/>
        </authorList>
    </citation>
    <scope>NUCLEOTIDE SEQUENCE [LARGE SCALE GENOMIC DNA]</scope>
    <source>
        <strain evidence="3 4">NH11</strain>
    </source>
</reference>
<dbReference type="InterPro" id="IPR055170">
    <property type="entry name" value="GFO_IDH_MocA-like_dom"/>
</dbReference>
<dbReference type="Gene3D" id="3.40.50.720">
    <property type="entry name" value="NAD(P)-binding Rossmann-like Domain"/>
    <property type="match status" value="1"/>
</dbReference>
<gene>
    <name evidence="3" type="primary">iolG_7</name>
    <name evidence="3" type="ORF">Fuma_01478</name>
</gene>
<keyword evidence="4" id="KW-1185">Reference proteome</keyword>
<evidence type="ECO:0000259" key="1">
    <source>
        <dbReference type="Pfam" id="PF01408"/>
    </source>
</evidence>